<dbReference type="GO" id="GO:0030288">
    <property type="term" value="C:outer membrane-bounded periplasmic space"/>
    <property type="evidence" value="ECO:0007669"/>
    <property type="project" value="TreeGrafter"/>
</dbReference>
<protein>
    <submittedName>
        <fullName evidence="4">N-acetylmuramoyl-L-alanine amidase</fullName>
    </submittedName>
</protein>
<dbReference type="PANTHER" id="PTHR30404:SF0">
    <property type="entry name" value="N-ACETYLMURAMOYL-L-ALANINE AMIDASE AMIC"/>
    <property type="match status" value="1"/>
</dbReference>
<keyword evidence="1" id="KW-0378">Hydrolase</keyword>
<dbReference type="Gene3D" id="3.40.630.40">
    <property type="entry name" value="Zn-dependent exopeptidases"/>
    <property type="match status" value="1"/>
</dbReference>
<dbReference type="SMART" id="SM00646">
    <property type="entry name" value="Ami_3"/>
    <property type="match status" value="1"/>
</dbReference>
<dbReference type="InterPro" id="IPR002508">
    <property type="entry name" value="MurNAc-LAA_cat"/>
</dbReference>
<sequence length="465" mass="53088">MKLFLLFLLSLEFLTVPVRKVGEYDLVSLNSIRKSFGFPALKAGRKSGFVAYGHKVWIYPDDSTYRVDGTDFPTDEILFDSSGLYLSADVWADILSRVTPRTYYWDTEKKRFIVSRYPPSVKEARLDEKGDTVIFVLRFNGDLKPRLREKNGGLSISIKRGFYRGRWKFRDSRGLFEVVKVFHTLKGVTFDIRYAGEIRWWKESSPGLLKVYFVGEGGSNAAPLSGEKPVKGSGKKRKISLIVIDPGHGGKDPGAIGPRGTKEKNITLSIAKKLKRILEKKLGVRVLLTRDRDRFVPLLERAKIANRAGADLFISIHCNSGRNRKASGVETYFLSEPRTEWERAVAAYENSAIKYEIKNMVDTTDILKYILMDMAQNEFLRESQDLAAYIEQSLAKTLKKPDRGVKQAGFYVLFGAYMPAVLVEVGFLSNRREEKLLASRKYQEKIAYGIYRGIKKFKEKYERGR</sequence>
<dbReference type="CDD" id="cd02696">
    <property type="entry name" value="MurNAc-LAA"/>
    <property type="match status" value="1"/>
</dbReference>
<comment type="caution">
    <text evidence="4">The sequence shown here is derived from an EMBL/GenBank/DDBJ whole genome shotgun (WGS) entry which is preliminary data.</text>
</comment>
<dbReference type="SUPFAM" id="SSF53187">
    <property type="entry name" value="Zn-dependent exopeptidases"/>
    <property type="match status" value="1"/>
</dbReference>
<dbReference type="GO" id="GO:0009253">
    <property type="term" value="P:peptidoglycan catabolic process"/>
    <property type="evidence" value="ECO:0007669"/>
    <property type="project" value="InterPro"/>
</dbReference>
<evidence type="ECO:0000259" key="3">
    <source>
        <dbReference type="SMART" id="SM00646"/>
    </source>
</evidence>
<keyword evidence="2" id="KW-0812">Transmembrane</keyword>
<gene>
    <name evidence="4" type="ORF">ENG67_00580</name>
</gene>
<accession>A0A7C1BFC0</accession>
<dbReference type="Pfam" id="PF01520">
    <property type="entry name" value="Amidase_3"/>
    <property type="match status" value="1"/>
</dbReference>
<dbReference type="Proteomes" id="UP000885931">
    <property type="component" value="Unassembled WGS sequence"/>
</dbReference>
<dbReference type="PANTHER" id="PTHR30404">
    <property type="entry name" value="N-ACETYLMURAMOYL-L-ALANINE AMIDASE"/>
    <property type="match status" value="1"/>
</dbReference>
<name>A0A7C1BFC0_UNCW3</name>
<dbReference type="EMBL" id="DRBW01000022">
    <property type="protein sequence ID" value="HDM89688.1"/>
    <property type="molecule type" value="Genomic_DNA"/>
</dbReference>
<dbReference type="FunFam" id="3.40.630.40:FF:000005">
    <property type="entry name" value="N-acetylmuramoyl-L-alanine amidase (AmiA)"/>
    <property type="match status" value="1"/>
</dbReference>
<evidence type="ECO:0000256" key="2">
    <source>
        <dbReference type="SAM" id="Phobius"/>
    </source>
</evidence>
<keyword evidence="2" id="KW-1133">Transmembrane helix</keyword>
<evidence type="ECO:0000313" key="4">
    <source>
        <dbReference type="EMBL" id="HDM89688.1"/>
    </source>
</evidence>
<feature type="domain" description="MurNAc-LAA" evidence="3">
    <location>
        <begin position="302"/>
        <end position="455"/>
    </location>
</feature>
<feature type="transmembrane region" description="Helical" evidence="2">
    <location>
        <begin position="408"/>
        <end position="428"/>
    </location>
</feature>
<keyword evidence="2" id="KW-0472">Membrane</keyword>
<dbReference type="AlphaFoldDB" id="A0A7C1BFC0"/>
<reference evidence="4" key="1">
    <citation type="journal article" date="2020" name="mSystems">
        <title>Genome- and Community-Level Interaction Insights into Carbon Utilization and Element Cycling Functions of Hydrothermarchaeota in Hydrothermal Sediment.</title>
        <authorList>
            <person name="Zhou Z."/>
            <person name="Liu Y."/>
            <person name="Xu W."/>
            <person name="Pan J."/>
            <person name="Luo Z.H."/>
            <person name="Li M."/>
        </authorList>
    </citation>
    <scope>NUCLEOTIDE SEQUENCE [LARGE SCALE GENOMIC DNA]</scope>
    <source>
        <strain evidence="4">HyVt-237</strain>
    </source>
</reference>
<dbReference type="InterPro" id="IPR050695">
    <property type="entry name" value="N-acetylmuramoyl_amidase_3"/>
</dbReference>
<organism evidence="4">
    <name type="scientific">candidate division WOR-3 bacterium</name>
    <dbReference type="NCBI Taxonomy" id="2052148"/>
    <lineage>
        <taxon>Bacteria</taxon>
        <taxon>Bacteria division WOR-3</taxon>
    </lineage>
</organism>
<dbReference type="GO" id="GO:0008745">
    <property type="term" value="F:N-acetylmuramoyl-L-alanine amidase activity"/>
    <property type="evidence" value="ECO:0007669"/>
    <property type="project" value="InterPro"/>
</dbReference>
<evidence type="ECO:0000256" key="1">
    <source>
        <dbReference type="ARBA" id="ARBA00022801"/>
    </source>
</evidence>
<proteinExistence type="predicted"/>